<organism evidence="7 8">
    <name type="scientific">Tanticharoenia sakaeratensis NBRC 103193</name>
    <dbReference type="NCBI Taxonomy" id="1231623"/>
    <lineage>
        <taxon>Bacteria</taxon>
        <taxon>Pseudomonadati</taxon>
        <taxon>Pseudomonadota</taxon>
        <taxon>Alphaproteobacteria</taxon>
        <taxon>Acetobacterales</taxon>
        <taxon>Acetobacteraceae</taxon>
        <taxon>Tanticharoenia</taxon>
    </lineage>
</organism>
<evidence type="ECO:0000256" key="1">
    <source>
        <dbReference type="ARBA" id="ARBA00022448"/>
    </source>
</evidence>
<evidence type="ECO:0000259" key="6">
    <source>
        <dbReference type="PROSITE" id="PS50893"/>
    </source>
</evidence>
<feature type="domain" description="ABC transporter" evidence="6">
    <location>
        <begin position="4"/>
        <end position="242"/>
    </location>
</feature>
<evidence type="ECO:0000313" key="7">
    <source>
        <dbReference type="EMBL" id="GAN54323.1"/>
    </source>
</evidence>
<dbReference type="AlphaFoldDB" id="A0A0D6MM27"/>
<name>A0A0D6MM27_9PROT</name>
<evidence type="ECO:0000313" key="8">
    <source>
        <dbReference type="Proteomes" id="UP000032679"/>
    </source>
</evidence>
<dbReference type="STRING" id="1231623.Tasa_019_008"/>
<evidence type="ECO:0000256" key="4">
    <source>
        <dbReference type="ARBA" id="ARBA00022741"/>
    </source>
</evidence>
<reference evidence="7 8" key="1">
    <citation type="submission" date="2012-10" db="EMBL/GenBank/DDBJ databases">
        <title>Genome sequencing of Tanticharoenia sakaeratensis NBRC 103193.</title>
        <authorList>
            <person name="Azuma Y."/>
            <person name="Hadano H."/>
            <person name="Hirakawa H."/>
            <person name="Matsushita K."/>
        </authorList>
    </citation>
    <scope>NUCLEOTIDE SEQUENCE [LARGE SCALE GENOMIC DNA]</scope>
    <source>
        <strain evidence="7 8">NBRC 103193</strain>
    </source>
</reference>
<dbReference type="SUPFAM" id="SSF52540">
    <property type="entry name" value="P-loop containing nucleoside triphosphate hydrolases"/>
    <property type="match status" value="2"/>
</dbReference>
<evidence type="ECO:0000256" key="2">
    <source>
        <dbReference type="ARBA" id="ARBA00022597"/>
    </source>
</evidence>
<dbReference type="GO" id="GO:0005524">
    <property type="term" value="F:ATP binding"/>
    <property type="evidence" value="ECO:0007669"/>
    <property type="project" value="UniProtKB-KW"/>
</dbReference>
<protein>
    <submittedName>
        <fullName evidence="7">ABC transporter ATP-binding protein yufO</fullName>
    </submittedName>
</protein>
<evidence type="ECO:0000256" key="5">
    <source>
        <dbReference type="ARBA" id="ARBA00022840"/>
    </source>
</evidence>
<accession>A0A0D6MM27</accession>
<dbReference type="PROSITE" id="PS00211">
    <property type="entry name" value="ABC_TRANSPORTER_1"/>
    <property type="match status" value="1"/>
</dbReference>
<dbReference type="CDD" id="cd03216">
    <property type="entry name" value="ABC_Carb_Monos_I"/>
    <property type="match status" value="1"/>
</dbReference>
<dbReference type="PROSITE" id="PS50893">
    <property type="entry name" value="ABC_TRANSPORTER_2"/>
    <property type="match status" value="2"/>
</dbReference>
<proteinExistence type="predicted"/>
<dbReference type="InterPro" id="IPR050107">
    <property type="entry name" value="ABC_carbohydrate_import_ATPase"/>
</dbReference>
<keyword evidence="1" id="KW-0813">Transport</keyword>
<dbReference type="EMBL" id="BALE01000019">
    <property type="protein sequence ID" value="GAN54323.1"/>
    <property type="molecule type" value="Genomic_DNA"/>
</dbReference>
<dbReference type="InterPro" id="IPR027417">
    <property type="entry name" value="P-loop_NTPase"/>
</dbReference>
<dbReference type="InterPro" id="IPR017871">
    <property type="entry name" value="ABC_transporter-like_CS"/>
</dbReference>
<dbReference type="PANTHER" id="PTHR43790:SF9">
    <property type="entry name" value="GALACTOFURANOSE TRANSPORTER ATP-BINDING PROTEIN YTFR"/>
    <property type="match status" value="1"/>
</dbReference>
<dbReference type="InterPro" id="IPR003439">
    <property type="entry name" value="ABC_transporter-like_ATP-bd"/>
</dbReference>
<dbReference type="Gene3D" id="3.40.50.300">
    <property type="entry name" value="P-loop containing nucleotide triphosphate hydrolases"/>
    <property type="match status" value="2"/>
</dbReference>
<dbReference type="RefSeq" id="WP_048848873.1">
    <property type="nucleotide sequence ID" value="NZ_BALE01000019.1"/>
</dbReference>
<sequence>MPVYALDHVSKTFGEVVALDDVSLEVRPGEIHVLLGENGAGKSSLMQVLYGLYRPDAGCVRIDSVAHAFESSADAQACGIGMVHQEFMLVPTLSVIENILLGRDEGRGPFRQFPDWSAARRRIEALGAAHGLRLDCAARIETLPIGVRQRVEIMKLLYGKADLLILDEPTAVLAPDEIAGLFALLRQLRDAGHAVLLVTHKLAEIMQLADRVSVMRRGRIIETRARGTYDLGALSRLMMGDAPALPIRSRIAPAAERLLVRGLRLPGNRIGVTFSVRAGEIFGIAGVDGNGQTELADAIAGLMPASCDALVLDGHSIAGLSVAHRRAAGVAYVPADRGHVGSIGAATLEETAELGRRARGFLLWPDALRARARAILEAGHVVPADPALRTASLSGGNRQKLIVAREVSGRPTVLIAVYPTRGVDVAAAAAIWSEIDALRLEGAAVVLISSDLDEIFDRADQIAVLSAGRLTPAVARDEADLGELAHAMAGVHGNAA</sequence>
<dbReference type="CDD" id="cd03215">
    <property type="entry name" value="ABC_Carb_Monos_II"/>
    <property type="match status" value="1"/>
</dbReference>
<feature type="domain" description="ABC transporter" evidence="6">
    <location>
        <begin position="249"/>
        <end position="492"/>
    </location>
</feature>
<dbReference type="OrthoDB" id="9805029at2"/>
<dbReference type="InterPro" id="IPR003593">
    <property type="entry name" value="AAA+_ATPase"/>
</dbReference>
<gene>
    <name evidence="7" type="ORF">Tasa_019_008</name>
</gene>
<comment type="caution">
    <text evidence="7">The sequence shown here is derived from an EMBL/GenBank/DDBJ whole genome shotgun (WGS) entry which is preliminary data.</text>
</comment>
<evidence type="ECO:0000256" key="3">
    <source>
        <dbReference type="ARBA" id="ARBA00022737"/>
    </source>
</evidence>
<keyword evidence="5 7" id="KW-0067">ATP-binding</keyword>
<dbReference type="GO" id="GO:0016887">
    <property type="term" value="F:ATP hydrolysis activity"/>
    <property type="evidence" value="ECO:0007669"/>
    <property type="project" value="InterPro"/>
</dbReference>
<dbReference type="Pfam" id="PF00005">
    <property type="entry name" value="ABC_tran"/>
    <property type="match status" value="2"/>
</dbReference>
<keyword evidence="4" id="KW-0547">Nucleotide-binding</keyword>
<dbReference type="SMART" id="SM00382">
    <property type="entry name" value="AAA"/>
    <property type="match status" value="2"/>
</dbReference>
<keyword evidence="3" id="KW-0677">Repeat</keyword>
<dbReference type="PANTHER" id="PTHR43790">
    <property type="entry name" value="CARBOHYDRATE TRANSPORT ATP-BINDING PROTEIN MG119-RELATED"/>
    <property type="match status" value="1"/>
</dbReference>
<dbReference type="Proteomes" id="UP000032679">
    <property type="component" value="Unassembled WGS sequence"/>
</dbReference>
<keyword evidence="2" id="KW-0762">Sugar transport</keyword>
<keyword evidence="8" id="KW-1185">Reference proteome</keyword>